<reference evidence="1 2" key="1">
    <citation type="submission" date="2024-09" db="EMBL/GenBank/DDBJ databases">
        <title>Chromosome-scale assembly of Riccia fluitans.</title>
        <authorList>
            <person name="Paukszto L."/>
            <person name="Sawicki J."/>
            <person name="Karawczyk K."/>
            <person name="Piernik-Szablinska J."/>
            <person name="Szczecinska M."/>
            <person name="Mazdziarz M."/>
        </authorList>
    </citation>
    <scope>NUCLEOTIDE SEQUENCE [LARGE SCALE GENOMIC DNA]</scope>
    <source>
        <strain evidence="1">Rf_01</strain>
        <tissue evidence="1">Aerial parts of the thallus</tissue>
    </source>
</reference>
<evidence type="ECO:0000313" key="1">
    <source>
        <dbReference type="EMBL" id="KAL2652137.1"/>
    </source>
</evidence>
<gene>
    <name evidence="1" type="ORF">R1flu_020265</name>
</gene>
<sequence>MRIGYATTNRPVTVGQQQLEEVDKFTYLDSVLTNDGDADHGVACRIVKVGAVFQRLLPIWSTQKIEMATKIRLLNSIVIPTAIYASETWKTSAKIERRLNVAQQRWLRWILQVSYRDRITNEEIHLRTATYSLNEIVALRRMRLAGHIFHQQPTWLAKAAITWTPQQGKRKQGRPRTTWRRTFIDDLKTLDMSWDEAEVAATDRSHWRVLAAHCAERRRRI</sequence>
<dbReference type="PANTHER" id="PTHR47027">
    <property type="entry name" value="REVERSE TRANSCRIPTASE DOMAIN-CONTAINING PROTEIN"/>
    <property type="match status" value="1"/>
</dbReference>
<evidence type="ECO:0008006" key="3">
    <source>
        <dbReference type="Google" id="ProtNLM"/>
    </source>
</evidence>
<dbReference type="EMBL" id="JBHFFA010000001">
    <property type="protein sequence ID" value="KAL2652137.1"/>
    <property type="molecule type" value="Genomic_DNA"/>
</dbReference>
<evidence type="ECO:0000313" key="2">
    <source>
        <dbReference type="Proteomes" id="UP001605036"/>
    </source>
</evidence>
<accession>A0ABD1ZLH2</accession>
<keyword evidence="2" id="KW-1185">Reference proteome</keyword>
<proteinExistence type="predicted"/>
<protein>
    <recommendedName>
        <fullName evidence="3">Endonuclease-reverse transcriptase</fullName>
    </recommendedName>
</protein>
<organism evidence="1 2">
    <name type="scientific">Riccia fluitans</name>
    <dbReference type="NCBI Taxonomy" id="41844"/>
    <lineage>
        <taxon>Eukaryota</taxon>
        <taxon>Viridiplantae</taxon>
        <taxon>Streptophyta</taxon>
        <taxon>Embryophyta</taxon>
        <taxon>Marchantiophyta</taxon>
        <taxon>Marchantiopsida</taxon>
        <taxon>Marchantiidae</taxon>
        <taxon>Marchantiales</taxon>
        <taxon>Ricciaceae</taxon>
        <taxon>Riccia</taxon>
    </lineage>
</organism>
<comment type="caution">
    <text evidence="1">The sequence shown here is derived from an EMBL/GenBank/DDBJ whole genome shotgun (WGS) entry which is preliminary data.</text>
</comment>
<dbReference type="PANTHER" id="PTHR47027:SF25">
    <property type="entry name" value="REVERSE TRANSCRIPTASE DOMAIN-CONTAINING PROTEIN"/>
    <property type="match status" value="1"/>
</dbReference>
<dbReference type="Proteomes" id="UP001605036">
    <property type="component" value="Unassembled WGS sequence"/>
</dbReference>
<name>A0ABD1ZLH2_9MARC</name>
<dbReference type="AlphaFoldDB" id="A0ABD1ZLH2"/>